<dbReference type="InterPro" id="IPR009883">
    <property type="entry name" value="YgfX"/>
</dbReference>
<sequence>MMVHPSRRQRALLVALYLLLLWPVASLINGWQWALLIPVWLVALSFSWHALVWRPFELVWDGQWLTWQGSRYQLDPRSRILPGVLRLVLCPEPVDDQPMGAAAQMSPPLWIFSDALLPEHYRQLARAIHFLPIRR</sequence>
<dbReference type="Proteomes" id="UP000235861">
    <property type="component" value="Unassembled WGS sequence"/>
</dbReference>
<dbReference type="OrthoDB" id="5594007at2"/>
<dbReference type="Pfam" id="PF07254">
    <property type="entry name" value="Cpta_toxin"/>
    <property type="match status" value="1"/>
</dbReference>
<accession>A0A2H9U6N5</accession>
<dbReference type="EMBL" id="PGGC01000051">
    <property type="protein sequence ID" value="PJG59671.1"/>
    <property type="molecule type" value="Genomic_DNA"/>
</dbReference>
<evidence type="ECO:0000313" key="1">
    <source>
        <dbReference type="EMBL" id="PJG59671.1"/>
    </source>
</evidence>
<comment type="caution">
    <text evidence="1">The sequence shown here is derived from an EMBL/GenBank/DDBJ whole genome shotgun (WGS) entry which is preliminary data.</text>
</comment>
<dbReference type="RefSeq" id="WP_100293346.1">
    <property type="nucleotide sequence ID" value="NZ_PGGC01000051.1"/>
</dbReference>
<gene>
    <name evidence="1" type="ORF">CUC53_06140</name>
</gene>
<name>A0A2H9U6N5_9GAMM</name>
<organism evidence="1 2">
    <name type="scientific">Aeromonas cavernicola</name>
    <dbReference type="NCBI Taxonomy" id="1006623"/>
    <lineage>
        <taxon>Bacteria</taxon>
        <taxon>Pseudomonadati</taxon>
        <taxon>Pseudomonadota</taxon>
        <taxon>Gammaproteobacteria</taxon>
        <taxon>Aeromonadales</taxon>
        <taxon>Aeromonadaceae</taxon>
        <taxon>Aeromonas</taxon>
    </lineage>
</organism>
<evidence type="ECO:0008006" key="3">
    <source>
        <dbReference type="Google" id="ProtNLM"/>
    </source>
</evidence>
<keyword evidence="2" id="KW-1185">Reference proteome</keyword>
<reference evidence="1 2" key="1">
    <citation type="submission" date="2017-11" db="EMBL/GenBank/DDBJ databases">
        <title>Draft genome sequence of environmental isolate Aeromonas cavernicola sp. nov. MDC 2508.</title>
        <authorList>
            <person name="Colston S.M."/>
            <person name="Navarro A."/>
            <person name="Martinez-Murcia A.J."/>
            <person name="Graf J."/>
        </authorList>
    </citation>
    <scope>NUCLEOTIDE SEQUENCE [LARGE SCALE GENOMIC DNA]</scope>
    <source>
        <strain evidence="1 2">MDC 2508</strain>
    </source>
</reference>
<protein>
    <recommendedName>
        <fullName evidence="3">Toxin CptA</fullName>
    </recommendedName>
</protein>
<dbReference type="AlphaFoldDB" id="A0A2H9U6N5"/>
<evidence type="ECO:0000313" key="2">
    <source>
        <dbReference type="Proteomes" id="UP000235861"/>
    </source>
</evidence>
<proteinExistence type="predicted"/>